<evidence type="ECO:0000313" key="3">
    <source>
        <dbReference type="Proteomes" id="UP001516351"/>
    </source>
</evidence>
<dbReference type="Proteomes" id="UP001516351">
    <property type="component" value="Unassembled WGS sequence"/>
</dbReference>
<dbReference type="EMBL" id="JABXXV010000009">
    <property type="protein sequence ID" value="NVN47934.1"/>
    <property type="molecule type" value="Genomic_DNA"/>
</dbReference>
<dbReference type="InterPro" id="IPR053861">
    <property type="entry name" value="Phage_Mu_Gp45_N"/>
</dbReference>
<dbReference type="InterPro" id="IPR014462">
    <property type="entry name" value="Phage_Mu_Gp45"/>
</dbReference>
<dbReference type="InterPro" id="IPR044033">
    <property type="entry name" value="GpV-like_apex"/>
</dbReference>
<gene>
    <name evidence="2" type="ORF">HW542_14120</name>
</gene>
<feature type="domain" description="Bacteriophage Mu Gp45 N-terminal" evidence="1">
    <location>
        <begin position="24"/>
        <end position="86"/>
    </location>
</feature>
<dbReference type="Pfam" id="PF06890">
    <property type="entry name" value="Phage_Mu_Gp45"/>
    <property type="match status" value="1"/>
</dbReference>
<name>A0ABX2P7L6_9PROT</name>
<organism evidence="2 3">
    <name type="scientific">Asaia spathodeae</name>
    <dbReference type="NCBI Taxonomy" id="657016"/>
    <lineage>
        <taxon>Bacteria</taxon>
        <taxon>Pseudomonadati</taxon>
        <taxon>Pseudomonadota</taxon>
        <taxon>Alphaproteobacteria</taxon>
        <taxon>Acetobacterales</taxon>
        <taxon>Acetobacteraceae</taxon>
        <taxon>Asaia</taxon>
    </lineage>
</organism>
<protein>
    <submittedName>
        <fullName evidence="2">Phage baseplate assembly protein</fullName>
    </submittedName>
</protein>
<dbReference type="RefSeq" id="WP_267312266.1">
    <property type="nucleotide sequence ID" value="NZ_JABXXV010000009.1"/>
</dbReference>
<reference evidence="2 3" key="1">
    <citation type="submission" date="2020-06" db="EMBL/GenBank/DDBJ databases">
        <title>Synonyms of Asaia species.</title>
        <authorList>
            <person name="Sombolestani A."/>
        </authorList>
    </citation>
    <scope>NUCLEOTIDE SEQUENCE [LARGE SCALE GENOMIC DNA]</scope>
    <source>
        <strain evidence="2 3">LMG 27047</strain>
    </source>
</reference>
<evidence type="ECO:0000313" key="2">
    <source>
        <dbReference type="EMBL" id="NVN47934.1"/>
    </source>
</evidence>
<keyword evidence="3" id="KW-1185">Reference proteome</keyword>
<dbReference type="PIRSF" id="PIRSF012337">
    <property type="entry name" value="gp45"/>
    <property type="match status" value="1"/>
</dbReference>
<evidence type="ECO:0000259" key="1">
    <source>
        <dbReference type="Pfam" id="PF06890"/>
    </source>
</evidence>
<dbReference type="Pfam" id="PF18946">
    <property type="entry name" value="Apex"/>
    <property type="match status" value="1"/>
</dbReference>
<sequence>MRDILERMGRSLANMTGIGRITSDTNQDPATPTVQVALPGSNLRSDLPLLEQYGFASRPVPGSDAVVVFQGGDRSRGVVVATGDQRNRPADLQPGDVCLYHPRTKSRIWLKADGSIELSPANGKVTMAGTLTVTEDVVASGVSLVNHLHTGVQTGSGQSGPPKAI</sequence>
<comment type="caution">
    <text evidence="2">The sequence shown here is derived from an EMBL/GenBank/DDBJ whole genome shotgun (WGS) entry which is preliminary data.</text>
</comment>
<accession>A0ABX2P7L6</accession>
<proteinExistence type="predicted"/>